<feature type="binding site" evidence="2">
    <location>
        <position position="200"/>
    </location>
    <ligand>
        <name>substrate</name>
    </ligand>
</feature>
<keyword evidence="4" id="KW-1185">Reference proteome</keyword>
<evidence type="ECO:0000256" key="1">
    <source>
        <dbReference type="ARBA" id="ARBA00023235"/>
    </source>
</evidence>
<comment type="pathway">
    <text evidence="2">Amino-acid biosynthesis; L-methionine biosynthesis via salvage pathway; L-methionine from S-methyl-5-thio-alpha-D-ribose 1-phosphate: step 1/6.</text>
</comment>
<keyword evidence="2" id="KW-0486">Methionine biosynthesis</keyword>
<comment type="caution">
    <text evidence="3">The sequence shown here is derived from an EMBL/GenBank/DDBJ whole genome shotgun (WGS) entry which is preliminary data.</text>
</comment>
<dbReference type="Gene3D" id="1.20.120.420">
    <property type="entry name" value="translation initiation factor eif-2b, domain 1"/>
    <property type="match status" value="1"/>
</dbReference>
<evidence type="ECO:0000313" key="4">
    <source>
        <dbReference type="Proteomes" id="UP001500928"/>
    </source>
</evidence>
<dbReference type="Pfam" id="PF01008">
    <property type="entry name" value="IF-2B"/>
    <property type="match status" value="1"/>
</dbReference>
<dbReference type="InterPro" id="IPR027363">
    <property type="entry name" value="M1Pi_N"/>
</dbReference>
<feature type="site" description="Transition state stabilizer" evidence="2">
    <location>
        <position position="161"/>
    </location>
</feature>
<dbReference type="EMBL" id="BAABHO010000003">
    <property type="protein sequence ID" value="GAA4775896.1"/>
    <property type="molecule type" value="Genomic_DNA"/>
</dbReference>
<reference evidence="4" key="1">
    <citation type="journal article" date="2019" name="Int. J. Syst. Evol. Microbiol.">
        <title>The Global Catalogue of Microorganisms (GCM) 10K type strain sequencing project: providing services to taxonomists for standard genome sequencing and annotation.</title>
        <authorList>
            <consortium name="The Broad Institute Genomics Platform"/>
            <consortium name="The Broad Institute Genome Sequencing Center for Infectious Disease"/>
            <person name="Wu L."/>
            <person name="Ma J."/>
        </authorList>
    </citation>
    <scope>NUCLEOTIDE SEQUENCE [LARGE SCALE GENOMIC DNA]</scope>
    <source>
        <strain evidence="4">JCM 17979</strain>
    </source>
</reference>
<comment type="similarity">
    <text evidence="2">Belongs to the EIF-2B alpha/beta/delta subunits family. MtnA subfamily.</text>
</comment>
<dbReference type="PANTHER" id="PTHR43475:SF1">
    <property type="entry name" value="METHYLTHIORIBOSE-1-PHOSPHATE ISOMERASE"/>
    <property type="match status" value="1"/>
</dbReference>
<feature type="binding site" evidence="2">
    <location>
        <position position="96"/>
    </location>
    <ligand>
        <name>substrate</name>
    </ligand>
</feature>
<dbReference type="Gene3D" id="3.40.50.10470">
    <property type="entry name" value="Translation initiation factor eif-2b, domain 2"/>
    <property type="match status" value="1"/>
</dbReference>
<dbReference type="HAMAP" id="MF_01678">
    <property type="entry name" value="Salvage_MtnA"/>
    <property type="match status" value="1"/>
</dbReference>
<evidence type="ECO:0000256" key="2">
    <source>
        <dbReference type="HAMAP-Rule" id="MF_01678"/>
    </source>
</evidence>
<dbReference type="PANTHER" id="PTHR43475">
    <property type="entry name" value="METHYLTHIORIBOSE-1-PHOSPHATE ISOMERASE"/>
    <property type="match status" value="1"/>
</dbReference>
<feature type="binding site" evidence="2">
    <location>
        <begin position="58"/>
        <end position="60"/>
    </location>
    <ligand>
        <name>substrate</name>
    </ligand>
</feature>
<protein>
    <recommendedName>
        <fullName evidence="2">Methylthioribose-1-phosphate isomerase</fullName>
        <shortName evidence="2">M1Pi</shortName>
        <shortName evidence="2">MTR-1-P isomerase</shortName>
        <ecNumber evidence="2">5.3.1.23</ecNumber>
    </recommendedName>
    <alternativeName>
        <fullName evidence="2">S-methyl-5-thioribose-1-phosphate isomerase</fullName>
    </alternativeName>
</protein>
<name>A0ABP9A8D8_9PSEU</name>
<dbReference type="InterPro" id="IPR042529">
    <property type="entry name" value="IF_2B-like_C"/>
</dbReference>
<dbReference type="InterPro" id="IPR037171">
    <property type="entry name" value="NagB/RpiA_transferase-like"/>
</dbReference>
<organism evidence="3 4">
    <name type="scientific">Actinomycetospora chlora</name>
    <dbReference type="NCBI Taxonomy" id="663608"/>
    <lineage>
        <taxon>Bacteria</taxon>
        <taxon>Bacillati</taxon>
        <taxon>Actinomycetota</taxon>
        <taxon>Actinomycetes</taxon>
        <taxon>Pseudonocardiales</taxon>
        <taxon>Pseudonocardiaceae</taxon>
        <taxon>Actinomycetospora</taxon>
    </lineage>
</organism>
<comment type="catalytic activity">
    <reaction evidence="2">
        <text>5-(methylsulfanyl)-alpha-D-ribose 1-phosphate = 5-(methylsulfanyl)-D-ribulose 1-phosphate</text>
        <dbReference type="Rhea" id="RHEA:19989"/>
        <dbReference type="ChEBI" id="CHEBI:58533"/>
        <dbReference type="ChEBI" id="CHEBI:58548"/>
        <dbReference type="EC" id="5.3.1.23"/>
    </reaction>
</comment>
<keyword evidence="1 2" id="KW-0413">Isomerase</keyword>
<sequence>MAVVVGTTVRTIDWDEGDAATGPAVAVIDQRALPGTFRVRRLATVDALVDAVADLTVRGAPALGAAGALGVALAVRRHPDDADRVRAEAERVAAVRPTAVNLRRGVERALARLDDGPGAVVAEACALLDEDEATNRRLGHRTADLVTQLCGDRPLRLLTHCNSGALAAVTWGTGLGAIRELAARGQVAEVLACETRPLLQGARLTVWELAQMGVAHRLLVDAAAASAMARGLVDAVVVGADRIAANGDTANKIGTYALACAAAHHGIPVLVVAPESTVDHTTASGAGIVVEERAPDEVRAVAGVPVAPPDTPVYNPAFDVTPAALLAAVVTESATFRHGAWARAALPA</sequence>
<dbReference type="GO" id="GO:0016853">
    <property type="term" value="F:isomerase activity"/>
    <property type="evidence" value="ECO:0007669"/>
    <property type="project" value="UniProtKB-KW"/>
</dbReference>
<dbReference type="NCBIfam" id="TIGR00512">
    <property type="entry name" value="salvage_mtnA"/>
    <property type="match status" value="1"/>
</dbReference>
<dbReference type="InterPro" id="IPR005251">
    <property type="entry name" value="IF-M1Pi"/>
</dbReference>
<dbReference type="InterPro" id="IPR011559">
    <property type="entry name" value="Initiation_fac_2B_a/b/d"/>
</dbReference>
<accession>A0ABP9A8D8</accession>
<dbReference type="NCBIfam" id="NF004326">
    <property type="entry name" value="PRK05720.1"/>
    <property type="match status" value="1"/>
</dbReference>
<dbReference type="SUPFAM" id="SSF100950">
    <property type="entry name" value="NagB/RpiA/CoA transferase-like"/>
    <property type="match status" value="1"/>
</dbReference>
<comment type="function">
    <text evidence="2">Catalyzes the interconversion of methylthioribose-1-phosphate (MTR-1-P) into methylthioribulose-1-phosphate (MTRu-1-P).</text>
</comment>
<dbReference type="EC" id="5.3.1.23" evidence="2"/>
<evidence type="ECO:0000313" key="3">
    <source>
        <dbReference type="EMBL" id="GAA4775896.1"/>
    </source>
</evidence>
<feature type="active site" description="Proton donor" evidence="2">
    <location>
        <position position="241"/>
    </location>
</feature>
<dbReference type="InterPro" id="IPR000649">
    <property type="entry name" value="IF-2B-related"/>
</dbReference>
<feature type="binding site" evidence="2">
    <location>
        <begin position="251"/>
        <end position="252"/>
    </location>
    <ligand>
        <name>substrate</name>
    </ligand>
</feature>
<dbReference type="NCBIfam" id="TIGR00524">
    <property type="entry name" value="eIF-2B_rel"/>
    <property type="match status" value="1"/>
</dbReference>
<gene>
    <name evidence="2 3" type="primary">mtnA</name>
    <name evidence="3" type="ORF">GCM10023200_05690</name>
</gene>
<keyword evidence="2" id="KW-0028">Amino-acid biosynthesis</keyword>
<proteinExistence type="inferred from homology"/>
<dbReference type="Proteomes" id="UP001500928">
    <property type="component" value="Unassembled WGS sequence"/>
</dbReference>